<dbReference type="InterPro" id="IPR054471">
    <property type="entry name" value="GPIID_WHD"/>
</dbReference>
<keyword evidence="6" id="KW-1185">Reference proteome</keyword>
<feature type="domain" description="DUF7069" evidence="3">
    <location>
        <begin position="98"/>
        <end position="157"/>
    </location>
</feature>
<reference evidence="5" key="1">
    <citation type="journal article" date="2023" name="Mol. Phylogenet. Evol.">
        <title>Genome-scale phylogeny and comparative genomics of the fungal order Sordariales.</title>
        <authorList>
            <person name="Hensen N."/>
            <person name="Bonometti L."/>
            <person name="Westerberg I."/>
            <person name="Brannstrom I.O."/>
            <person name="Guillou S."/>
            <person name="Cros-Aarteil S."/>
            <person name="Calhoun S."/>
            <person name="Haridas S."/>
            <person name="Kuo A."/>
            <person name="Mondo S."/>
            <person name="Pangilinan J."/>
            <person name="Riley R."/>
            <person name="LaButti K."/>
            <person name="Andreopoulos B."/>
            <person name="Lipzen A."/>
            <person name="Chen C."/>
            <person name="Yan M."/>
            <person name="Daum C."/>
            <person name="Ng V."/>
            <person name="Clum A."/>
            <person name="Steindorff A."/>
            <person name="Ohm R.A."/>
            <person name="Martin F."/>
            <person name="Silar P."/>
            <person name="Natvig D.O."/>
            <person name="Lalanne C."/>
            <person name="Gautier V."/>
            <person name="Ament-Velasquez S.L."/>
            <person name="Kruys A."/>
            <person name="Hutchinson M.I."/>
            <person name="Powell A.J."/>
            <person name="Barry K."/>
            <person name="Miller A.N."/>
            <person name="Grigoriev I.V."/>
            <person name="Debuchy R."/>
            <person name="Gladieux P."/>
            <person name="Hiltunen Thoren M."/>
            <person name="Johannesson H."/>
        </authorList>
    </citation>
    <scope>NUCLEOTIDE SEQUENCE</scope>
    <source>
        <strain evidence="5">PSN293</strain>
    </source>
</reference>
<dbReference type="AlphaFoldDB" id="A0AAN6XWI0"/>
<dbReference type="EMBL" id="MU858771">
    <property type="protein sequence ID" value="KAK4205832.1"/>
    <property type="molecule type" value="Genomic_DNA"/>
</dbReference>
<accession>A0AAN6XWI0</accession>
<dbReference type="Pfam" id="PF23239">
    <property type="entry name" value="DUF7069"/>
    <property type="match status" value="1"/>
</dbReference>
<feature type="non-terminal residue" evidence="5">
    <location>
        <position position="1"/>
    </location>
</feature>
<gene>
    <name evidence="5" type="ORF">QBC37DRAFT_239001</name>
</gene>
<dbReference type="InterPro" id="IPR055497">
    <property type="entry name" value="DUF7069"/>
</dbReference>
<dbReference type="PANTHER" id="PTHR10039">
    <property type="entry name" value="AMELOGENIN"/>
    <property type="match status" value="1"/>
</dbReference>
<dbReference type="Pfam" id="PF24883">
    <property type="entry name" value="NPHP3_N"/>
    <property type="match status" value="1"/>
</dbReference>
<reference evidence="5" key="2">
    <citation type="submission" date="2023-05" db="EMBL/GenBank/DDBJ databases">
        <authorList>
            <consortium name="Lawrence Berkeley National Laboratory"/>
            <person name="Steindorff A."/>
            <person name="Hensen N."/>
            <person name="Bonometti L."/>
            <person name="Westerberg I."/>
            <person name="Brannstrom I.O."/>
            <person name="Guillou S."/>
            <person name="Cros-Aarteil S."/>
            <person name="Calhoun S."/>
            <person name="Haridas S."/>
            <person name="Kuo A."/>
            <person name="Mondo S."/>
            <person name="Pangilinan J."/>
            <person name="Riley R."/>
            <person name="Labutti K."/>
            <person name="Andreopoulos B."/>
            <person name="Lipzen A."/>
            <person name="Chen C."/>
            <person name="Yanf M."/>
            <person name="Daum C."/>
            <person name="Ng V."/>
            <person name="Clum A."/>
            <person name="Ohm R."/>
            <person name="Martin F."/>
            <person name="Silar P."/>
            <person name="Natvig D."/>
            <person name="Lalanne C."/>
            <person name="Gautier V."/>
            <person name="Ament-Velasquez S.L."/>
            <person name="Kruys A."/>
            <person name="Hutchinson M.I."/>
            <person name="Powell A.J."/>
            <person name="Barry K."/>
            <person name="Miller A.N."/>
            <person name="Grigoriev I.V."/>
            <person name="Debuchy R."/>
            <person name="Gladieux P."/>
            <person name="Thoren M.H."/>
            <person name="Johannesson H."/>
        </authorList>
    </citation>
    <scope>NUCLEOTIDE SEQUENCE</scope>
    <source>
        <strain evidence="5">PSN293</strain>
    </source>
</reference>
<protein>
    <recommendedName>
        <fullName evidence="7">NACHT domain-containing protein</fullName>
    </recommendedName>
</protein>
<dbReference type="PANTHER" id="PTHR10039:SF14">
    <property type="entry name" value="NACHT DOMAIN-CONTAINING PROTEIN"/>
    <property type="match status" value="1"/>
</dbReference>
<sequence length="365" mass="41860">SFSELWQILVNATQDKNAGEIICLLDAIDECEDEGRGRLARELCRLYGTDGIAKNFNLKFLLTSRPFDEIRRDFQPLEISGLPEIHLSGESEVEIKKISREIDVFIKAKVHHIAARLRLTHEEQGLLLGQLMRVPHRTYLWVYLTLNLIEGDIDKTEVVEVASRFRKTVHGAASQLPATVDAAYDRILSKSRNPEEAKKILHIVVAAARPLTVKEMTLALALRESHRSYDVINLEPEDRFRGNVRDICGLLVTIIDSRIYLLHQTAKEFLVRNASQGIHRDLSWKHSLRLQESHRILAEICTWHLLFAKFETHPLDEDGPLSQYLEDHVFLDYSAKHWAAHLRESPVKVQQAMTQLTLKICDTKS</sequence>
<dbReference type="InterPro" id="IPR056884">
    <property type="entry name" value="NPHP3-like_N"/>
</dbReference>
<proteinExistence type="predicted"/>
<keyword evidence="1" id="KW-0677">Repeat</keyword>
<feature type="non-terminal residue" evidence="5">
    <location>
        <position position="365"/>
    </location>
</feature>
<evidence type="ECO:0000259" key="3">
    <source>
        <dbReference type="Pfam" id="PF23239"/>
    </source>
</evidence>
<feature type="domain" description="GPI inositol-deacylase winged helix" evidence="2">
    <location>
        <begin position="185"/>
        <end position="274"/>
    </location>
</feature>
<evidence type="ECO:0008006" key="7">
    <source>
        <dbReference type="Google" id="ProtNLM"/>
    </source>
</evidence>
<evidence type="ECO:0000259" key="2">
    <source>
        <dbReference type="Pfam" id="PF22939"/>
    </source>
</evidence>
<name>A0AAN6XWI0_9PEZI</name>
<feature type="domain" description="Nephrocystin 3-like N-terminal" evidence="4">
    <location>
        <begin position="2"/>
        <end position="65"/>
    </location>
</feature>
<evidence type="ECO:0000256" key="1">
    <source>
        <dbReference type="ARBA" id="ARBA00022737"/>
    </source>
</evidence>
<evidence type="ECO:0000313" key="5">
    <source>
        <dbReference type="EMBL" id="KAK4205832.1"/>
    </source>
</evidence>
<evidence type="ECO:0000313" key="6">
    <source>
        <dbReference type="Proteomes" id="UP001301769"/>
    </source>
</evidence>
<comment type="caution">
    <text evidence="5">The sequence shown here is derived from an EMBL/GenBank/DDBJ whole genome shotgun (WGS) entry which is preliminary data.</text>
</comment>
<dbReference type="Proteomes" id="UP001301769">
    <property type="component" value="Unassembled WGS sequence"/>
</dbReference>
<evidence type="ECO:0000259" key="4">
    <source>
        <dbReference type="Pfam" id="PF24883"/>
    </source>
</evidence>
<dbReference type="Pfam" id="PF22939">
    <property type="entry name" value="WHD_GPIID"/>
    <property type="match status" value="1"/>
</dbReference>
<organism evidence="5 6">
    <name type="scientific">Rhypophila decipiens</name>
    <dbReference type="NCBI Taxonomy" id="261697"/>
    <lineage>
        <taxon>Eukaryota</taxon>
        <taxon>Fungi</taxon>
        <taxon>Dikarya</taxon>
        <taxon>Ascomycota</taxon>
        <taxon>Pezizomycotina</taxon>
        <taxon>Sordariomycetes</taxon>
        <taxon>Sordariomycetidae</taxon>
        <taxon>Sordariales</taxon>
        <taxon>Naviculisporaceae</taxon>
        <taxon>Rhypophila</taxon>
    </lineage>
</organism>